<keyword evidence="2" id="KW-0436">Ligase</keyword>
<evidence type="ECO:0000259" key="9">
    <source>
        <dbReference type="Pfam" id="PF13193"/>
    </source>
</evidence>
<evidence type="ECO:0000313" key="11">
    <source>
        <dbReference type="Proteomes" id="UP001152759"/>
    </source>
</evidence>
<evidence type="ECO:0000256" key="2">
    <source>
        <dbReference type="ARBA" id="ARBA00022598"/>
    </source>
</evidence>
<dbReference type="Pfam" id="PF13193">
    <property type="entry name" value="AMP-binding_C"/>
    <property type="match status" value="1"/>
</dbReference>
<evidence type="ECO:0000259" key="8">
    <source>
        <dbReference type="Pfam" id="PF00501"/>
    </source>
</evidence>
<evidence type="ECO:0000256" key="3">
    <source>
        <dbReference type="ARBA" id="ARBA00037247"/>
    </source>
</evidence>
<comment type="similarity">
    <text evidence="1">Belongs to the ATP-dependent AMP-binding enzyme family.</text>
</comment>
<dbReference type="Gene3D" id="3.30.300.30">
    <property type="match status" value="1"/>
</dbReference>
<dbReference type="PANTHER" id="PTHR43201:SF5">
    <property type="entry name" value="MEDIUM-CHAIN ACYL-COA LIGASE ACSF2, MITOCHONDRIAL"/>
    <property type="match status" value="1"/>
</dbReference>
<dbReference type="GO" id="GO:0031956">
    <property type="term" value="F:medium-chain fatty acid-CoA ligase activity"/>
    <property type="evidence" value="ECO:0007669"/>
    <property type="project" value="UniProtKB-EC"/>
</dbReference>
<dbReference type="EMBL" id="OU963866">
    <property type="protein sequence ID" value="CAH0389953.1"/>
    <property type="molecule type" value="Genomic_DNA"/>
</dbReference>
<dbReference type="FunFam" id="3.30.300.30:FF:000008">
    <property type="entry name" value="2,3-dihydroxybenzoate-AMP ligase"/>
    <property type="match status" value="1"/>
</dbReference>
<dbReference type="InterPro" id="IPR000873">
    <property type="entry name" value="AMP-dep_synth/lig_dom"/>
</dbReference>
<dbReference type="InterPro" id="IPR042099">
    <property type="entry name" value="ANL_N_sf"/>
</dbReference>
<evidence type="ECO:0000313" key="10">
    <source>
        <dbReference type="EMBL" id="CAH0389953.1"/>
    </source>
</evidence>
<dbReference type="InterPro" id="IPR045851">
    <property type="entry name" value="AMP-bd_C_sf"/>
</dbReference>
<dbReference type="InterPro" id="IPR020845">
    <property type="entry name" value="AMP-binding_CS"/>
</dbReference>
<sequence>MNSKIRCLVLDETHKLVRMKISRAAHKIAKVNLKQPNWSYFHNPGSEPLRAVTIGNLFEETVNKFGDTEALVSISQNRRLTFHQAKTKVDQLAAGLISLGLKPGDRVGLLEPNTEEWYISFLAGAKAGVIVMNLNPANLPKEIAHCLQLTGARALIVRDTFLTQNYYDSLVSIMPELERAPTGSPVQVKDFPEFSYLIMNTDQTLPGTFRLQDIYSLANKESTNKLDELAKAIQPDDACNIQFTSGTTGLPKAAALTHFGSLNNAYFIGKRFTYDRKRPTICCSVPFFHTYGTTAVVLTGLYFGATCVLPSPSYNSSLAIEAIAKEQCTALYGTPTMHLDICALAEQSKEPSWKDNLDVIVTAGSLLLPKVYDRIKNVFPSTKIYSIYGMTETSPSSFQSRSTDTEDQRKYSVGFVQDHVEVKIVDGAGKMVPFGSPGELWCRGYVKMLGYYNQDSKTAEMIGKDCWIKTGDEAILSEDGYAQIVGRIKDLIIRGGENISPKEVEDLLQAHPDIYEAQVFGVADERLGEVVGAALILRPGKSITVDEIKTFCKGKISHFKIPKYVQFLTEFPKTGSGKIKKHILKTAMEKAVQAGDL</sequence>
<dbReference type="PROSITE" id="PS00455">
    <property type="entry name" value="AMP_BINDING"/>
    <property type="match status" value="1"/>
</dbReference>
<dbReference type="SUPFAM" id="SSF56801">
    <property type="entry name" value="Acetyl-CoA synthetase-like"/>
    <property type="match status" value="1"/>
</dbReference>
<dbReference type="Proteomes" id="UP001152759">
    <property type="component" value="Chromosome 5"/>
</dbReference>
<dbReference type="GO" id="GO:0006631">
    <property type="term" value="P:fatty acid metabolic process"/>
    <property type="evidence" value="ECO:0007669"/>
    <property type="project" value="TreeGrafter"/>
</dbReference>
<evidence type="ECO:0000256" key="6">
    <source>
        <dbReference type="ARBA" id="ARBA00047319"/>
    </source>
</evidence>
<dbReference type="PANTHER" id="PTHR43201">
    <property type="entry name" value="ACYL-COA SYNTHETASE"/>
    <property type="match status" value="1"/>
</dbReference>
<comment type="function">
    <text evidence="3">Acyl-CoA synthases catalyze the initial reaction in fatty acid metabolism, by forming a thioester with CoA. Has some preference toward medium-chain substrates. Plays a role in adipocyte differentiation.</text>
</comment>
<evidence type="ECO:0000256" key="5">
    <source>
        <dbReference type="ARBA" id="ARBA00039638"/>
    </source>
</evidence>
<dbReference type="Gene3D" id="3.40.50.12780">
    <property type="entry name" value="N-terminal domain of ligase-like"/>
    <property type="match status" value="1"/>
</dbReference>
<evidence type="ECO:0000256" key="4">
    <source>
        <dbReference type="ARBA" id="ARBA00039009"/>
    </source>
</evidence>
<comment type="catalytic activity">
    <reaction evidence="7">
        <text>a medium-chain fatty acid + ATP + CoA = a medium-chain fatty acyl-CoA + AMP + diphosphate</text>
        <dbReference type="Rhea" id="RHEA:48340"/>
        <dbReference type="ChEBI" id="CHEBI:30616"/>
        <dbReference type="ChEBI" id="CHEBI:33019"/>
        <dbReference type="ChEBI" id="CHEBI:57287"/>
        <dbReference type="ChEBI" id="CHEBI:59558"/>
        <dbReference type="ChEBI" id="CHEBI:90546"/>
        <dbReference type="ChEBI" id="CHEBI:456215"/>
        <dbReference type="EC" id="6.2.1.2"/>
    </reaction>
</comment>
<protein>
    <recommendedName>
        <fullName evidence="5">Medium-chain acyl-CoA ligase ACSF2, mitochondrial</fullName>
        <ecNumber evidence="4">6.2.1.2</ecNumber>
    </recommendedName>
</protein>
<feature type="domain" description="AMP-binding enzyme C-terminal" evidence="9">
    <location>
        <begin position="503"/>
        <end position="578"/>
    </location>
</feature>
<reference evidence="10" key="1">
    <citation type="submission" date="2021-12" db="EMBL/GenBank/DDBJ databases">
        <authorList>
            <person name="King R."/>
        </authorList>
    </citation>
    <scope>NUCLEOTIDE SEQUENCE</scope>
</reference>
<feature type="domain" description="AMP-dependent synthetase/ligase" evidence="8">
    <location>
        <begin position="58"/>
        <end position="452"/>
    </location>
</feature>
<evidence type="ECO:0000256" key="1">
    <source>
        <dbReference type="ARBA" id="ARBA00006432"/>
    </source>
</evidence>
<name>A0A9P0AF88_BEMTA</name>
<dbReference type="Pfam" id="PF00501">
    <property type="entry name" value="AMP-binding"/>
    <property type="match status" value="1"/>
</dbReference>
<proteinExistence type="inferred from homology"/>
<evidence type="ECO:0000256" key="7">
    <source>
        <dbReference type="ARBA" id="ARBA00048277"/>
    </source>
</evidence>
<gene>
    <name evidence="10" type="ORF">BEMITA_LOCUS8726</name>
</gene>
<dbReference type="AlphaFoldDB" id="A0A9P0AF88"/>
<accession>A0A9P0AF88</accession>
<dbReference type="InterPro" id="IPR025110">
    <property type="entry name" value="AMP-bd_C"/>
</dbReference>
<dbReference type="EC" id="6.2.1.2" evidence="4"/>
<keyword evidence="11" id="KW-1185">Reference proteome</keyword>
<comment type="catalytic activity">
    <reaction evidence="6">
        <text>octanoate + ATP + CoA = octanoyl-CoA + AMP + diphosphate</text>
        <dbReference type="Rhea" id="RHEA:33631"/>
        <dbReference type="ChEBI" id="CHEBI:25646"/>
        <dbReference type="ChEBI" id="CHEBI:30616"/>
        <dbReference type="ChEBI" id="CHEBI:33019"/>
        <dbReference type="ChEBI" id="CHEBI:57287"/>
        <dbReference type="ChEBI" id="CHEBI:57386"/>
        <dbReference type="ChEBI" id="CHEBI:456215"/>
    </reaction>
</comment>
<organism evidence="10 11">
    <name type="scientific">Bemisia tabaci</name>
    <name type="common">Sweetpotato whitefly</name>
    <name type="synonym">Aleurodes tabaci</name>
    <dbReference type="NCBI Taxonomy" id="7038"/>
    <lineage>
        <taxon>Eukaryota</taxon>
        <taxon>Metazoa</taxon>
        <taxon>Ecdysozoa</taxon>
        <taxon>Arthropoda</taxon>
        <taxon>Hexapoda</taxon>
        <taxon>Insecta</taxon>
        <taxon>Pterygota</taxon>
        <taxon>Neoptera</taxon>
        <taxon>Paraneoptera</taxon>
        <taxon>Hemiptera</taxon>
        <taxon>Sternorrhyncha</taxon>
        <taxon>Aleyrodoidea</taxon>
        <taxon>Aleyrodidae</taxon>
        <taxon>Aleyrodinae</taxon>
        <taxon>Bemisia</taxon>
    </lineage>
</organism>